<evidence type="ECO:0000256" key="2">
    <source>
        <dbReference type="SAM" id="Phobius"/>
    </source>
</evidence>
<dbReference type="RefSeq" id="XP_043009022.1">
    <property type="nucleotide sequence ID" value="XM_043153737.1"/>
</dbReference>
<dbReference type="EMBL" id="CM032185">
    <property type="protein sequence ID" value="KAG7092552.1"/>
    <property type="molecule type" value="Genomic_DNA"/>
</dbReference>
<feature type="region of interest" description="Disordered" evidence="1">
    <location>
        <begin position="254"/>
        <end position="280"/>
    </location>
</feature>
<keyword evidence="2" id="KW-0812">Transmembrane</keyword>
<keyword evidence="2" id="KW-0472">Membrane</keyword>
<feature type="compositionally biased region" description="Low complexity" evidence="1">
    <location>
        <begin position="132"/>
        <end position="150"/>
    </location>
</feature>
<dbReference type="GeneID" id="66077977"/>
<accession>A0A9P7US83</accession>
<sequence length="603" mass="65192">MPQINLKSTALPPRFFAATFVQRRPRDEHQDSDIHSDHRPSVIPAGDSLPQDRNEHKSSRTDGRDHSVQQFTDIPPPIPDNGPLSLSYSRTTLLPYSSFLSARSSSLMALHPLTSATTMLAVTNRPLQPSESVSSTIHPSNSSSPISLQHQAPNSPKIPIPVIISVAVSVGLFIVAGIIFLRVCKHPRPRERPKPSLPILDYPFVEEDMCKFNESPLFGGQERFSTNSGNNSGLWAWTQYPQVKSTQVPIVQLFPPPAPGSIEPENRPSPPPSAAAAERSRGLLAARPPPSQSVPTLGASLLSVSSTRQDKATNSAMSLHRLSDRSLSLYPNSPVCTQTEASFSAGRPSRSDGLGKDESSSSRDIAYDGADIASPQFFAQDLIEESPSSPNPSGSRSRIKSSYFSYTPGSYPRMSSVQSGIATSKDDDFDLRKLPPIHKSESDSRREKAFAAALGVTSPSTVHTTPLSPPATLYPDDSLSVVDAKRSSRRLHRKPTPNSKLKRKSCIETSTIRTSLDSSTALGSLMLMEFGATSKSSGMLSDNNFISSNGRPVGPPRVPSPPPLPSLAQMGLEHANPEGYGEYRSATYSICGLYEGDRKSRMG</sequence>
<feature type="compositionally biased region" description="Basic and acidic residues" evidence="1">
    <location>
        <begin position="349"/>
        <end position="361"/>
    </location>
</feature>
<comment type="caution">
    <text evidence="3">The sequence shown here is derived from an EMBL/GenBank/DDBJ whole genome shotgun (WGS) entry which is preliminary data.</text>
</comment>
<keyword evidence="4" id="KW-1185">Reference proteome</keyword>
<dbReference type="Proteomes" id="UP001049176">
    <property type="component" value="Chromosome 5"/>
</dbReference>
<feature type="region of interest" description="Disordered" evidence="1">
    <location>
        <begin position="127"/>
        <end position="150"/>
    </location>
</feature>
<protein>
    <submittedName>
        <fullName evidence="3">Uncharacterized protein</fullName>
    </submittedName>
</protein>
<name>A0A9P7US83_9AGAR</name>
<feature type="compositionally biased region" description="Basic and acidic residues" evidence="1">
    <location>
        <begin position="50"/>
        <end position="67"/>
    </location>
</feature>
<evidence type="ECO:0000256" key="1">
    <source>
        <dbReference type="SAM" id="MobiDB-lite"/>
    </source>
</evidence>
<reference evidence="3" key="1">
    <citation type="journal article" date="2021" name="Genome Biol. Evol.">
        <title>The assembled and annotated genome of the fairy-ring fungus Marasmius oreades.</title>
        <authorList>
            <person name="Hiltunen M."/>
            <person name="Ament-Velasquez S.L."/>
            <person name="Johannesson H."/>
        </authorList>
    </citation>
    <scope>NUCLEOTIDE SEQUENCE</scope>
    <source>
        <strain evidence="3">03SP1</strain>
    </source>
</reference>
<evidence type="ECO:0000313" key="4">
    <source>
        <dbReference type="Proteomes" id="UP001049176"/>
    </source>
</evidence>
<proteinExistence type="predicted"/>
<dbReference type="KEGG" id="more:E1B28_008901"/>
<feature type="transmembrane region" description="Helical" evidence="2">
    <location>
        <begin position="158"/>
        <end position="184"/>
    </location>
</feature>
<feature type="compositionally biased region" description="Pro residues" evidence="1">
    <location>
        <begin position="553"/>
        <end position="565"/>
    </location>
</feature>
<feature type="region of interest" description="Disordered" evidence="1">
    <location>
        <begin position="547"/>
        <end position="571"/>
    </location>
</feature>
<feature type="region of interest" description="Disordered" evidence="1">
    <location>
        <begin position="19"/>
        <end position="84"/>
    </location>
</feature>
<dbReference type="OrthoDB" id="2983908at2759"/>
<gene>
    <name evidence="3" type="ORF">E1B28_008901</name>
</gene>
<keyword evidence="2" id="KW-1133">Transmembrane helix</keyword>
<evidence type="ECO:0000313" key="3">
    <source>
        <dbReference type="EMBL" id="KAG7092552.1"/>
    </source>
</evidence>
<dbReference type="AlphaFoldDB" id="A0A9P7US83"/>
<feature type="region of interest" description="Disordered" evidence="1">
    <location>
        <begin position="485"/>
        <end position="505"/>
    </location>
</feature>
<feature type="compositionally biased region" description="Basic residues" evidence="1">
    <location>
        <begin position="487"/>
        <end position="504"/>
    </location>
</feature>
<feature type="compositionally biased region" description="Basic and acidic residues" evidence="1">
    <location>
        <begin position="24"/>
        <end position="40"/>
    </location>
</feature>
<organism evidence="3 4">
    <name type="scientific">Marasmius oreades</name>
    <name type="common">fairy-ring Marasmius</name>
    <dbReference type="NCBI Taxonomy" id="181124"/>
    <lineage>
        <taxon>Eukaryota</taxon>
        <taxon>Fungi</taxon>
        <taxon>Dikarya</taxon>
        <taxon>Basidiomycota</taxon>
        <taxon>Agaricomycotina</taxon>
        <taxon>Agaricomycetes</taxon>
        <taxon>Agaricomycetidae</taxon>
        <taxon>Agaricales</taxon>
        <taxon>Marasmiineae</taxon>
        <taxon>Marasmiaceae</taxon>
        <taxon>Marasmius</taxon>
    </lineage>
</organism>
<feature type="region of interest" description="Disordered" evidence="1">
    <location>
        <begin position="339"/>
        <end position="363"/>
    </location>
</feature>